<keyword evidence="3" id="KW-1185">Reference proteome</keyword>
<accession>A0ABT7E6S9</accession>
<name>A0ABT7E6S9_9NEIS</name>
<evidence type="ECO:0000313" key="2">
    <source>
        <dbReference type="EMBL" id="MDK2127058.1"/>
    </source>
</evidence>
<dbReference type="EMBL" id="JARRAF010000107">
    <property type="protein sequence ID" value="MDK2127058.1"/>
    <property type="molecule type" value="Genomic_DNA"/>
</dbReference>
<evidence type="ECO:0000256" key="1">
    <source>
        <dbReference type="SAM" id="MobiDB-lite"/>
    </source>
</evidence>
<proteinExistence type="predicted"/>
<protein>
    <submittedName>
        <fullName evidence="2">Uncharacterized protein</fullName>
    </submittedName>
</protein>
<evidence type="ECO:0000313" key="3">
    <source>
        <dbReference type="Proteomes" id="UP001172778"/>
    </source>
</evidence>
<gene>
    <name evidence="2" type="ORF">PZA18_23750</name>
</gene>
<dbReference type="Proteomes" id="UP001172778">
    <property type="component" value="Unassembled WGS sequence"/>
</dbReference>
<feature type="region of interest" description="Disordered" evidence="1">
    <location>
        <begin position="49"/>
        <end position="72"/>
    </location>
</feature>
<dbReference type="RefSeq" id="WP_284103375.1">
    <property type="nucleotide sequence ID" value="NZ_JARRAF010000107.1"/>
</dbReference>
<organism evidence="2 3">
    <name type="scientific">Parachitinimonas caeni</name>
    <dbReference type="NCBI Taxonomy" id="3031301"/>
    <lineage>
        <taxon>Bacteria</taxon>
        <taxon>Pseudomonadati</taxon>
        <taxon>Pseudomonadota</taxon>
        <taxon>Betaproteobacteria</taxon>
        <taxon>Neisseriales</taxon>
        <taxon>Chitinibacteraceae</taxon>
        <taxon>Parachitinimonas</taxon>
    </lineage>
</organism>
<reference evidence="2" key="1">
    <citation type="submission" date="2023-03" db="EMBL/GenBank/DDBJ databases">
        <title>Chitinimonas shenzhenensis gen. nov., sp. nov., a novel member of family Burkholderiaceae isolated from activated sludge collected in Shen Zhen, China.</title>
        <authorList>
            <person name="Wang X."/>
        </authorList>
    </citation>
    <scope>NUCLEOTIDE SEQUENCE</scope>
    <source>
        <strain evidence="2">DQS-5</strain>
    </source>
</reference>
<comment type="caution">
    <text evidence="2">The sequence shown here is derived from an EMBL/GenBank/DDBJ whole genome shotgun (WGS) entry which is preliminary data.</text>
</comment>
<sequence>MIRKGSQVGRSDYAKDLWPDRAASYVGEWNLVEPNKPVLSSRHLYAGRRSGSKQVASRTDPGVPLVPSFDDV</sequence>